<evidence type="ECO:0000313" key="1">
    <source>
        <dbReference type="EMBL" id="EDU61913.1"/>
    </source>
</evidence>
<protein>
    <submittedName>
        <fullName evidence="1">Uncharacterized protein</fullName>
    </submittedName>
</protein>
<comment type="caution">
    <text evidence="1">The sequence shown here is derived from an EMBL/GenBank/DDBJ whole genome shotgun (WGS) entry which is preliminary data.</text>
</comment>
<reference evidence="1 2" key="3">
    <citation type="submission" date="2008-05" db="EMBL/GenBank/DDBJ databases">
        <authorList>
            <person name="Fulton L."/>
            <person name="Clifton S."/>
            <person name="Fulton B."/>
            <person name="Xu J."/>
            <person name="Minx P."/>
            <person name="Pepin K.H."/>
            <person name="Johnson M."/>
            <person name="Thiruvilangam P."/>
            <person name="Bhonagiri V."/>
            <person name="Nash W.E."/>
            <person name="Mardis E.R."/>
            <person name="Wilson R.K."/>
        </authorList>
    </citation>
    <scope>NUCLEOTIDE SEQUENCE [LARGE SCALE GENOMIC DNA]</scope>
    <source>
        <strain evidence="1 2">ATCC 25827</strain>
    </source>
</reference>
<organism evidence="1 2">
    <name type="scientific">Providencia stuartii ATCC 25827</name>
    <dbReference type="NCBI Taxonomy" id="471874"/>
    <lineage>
        <taxon>Bacteria</taxon>
        <taxon>Pseudomonadati</taxon>
        <taxon>Pseudomonadota</taxon>
        <taxon>Gammaproteobacteria</taxon>
        <taxon>Enterobacterales</taxon>
        <taxon>Morganellaceae</taxon>
        <taxon>Providencia</taxon>
    </lineage>
</organism>
<evidence type="ECO:0000313" key="2">
    <source>
        <dbReference type="Proteomes" id="UP000004506"/>
    </source>
</evidence>
<proteinExistence type="predicted"/>
<reference evidence="2" key="1">
    <citation type="submission" date="2008-04" db="EMBL/GenBank/DDBJ databases">
        <title>Draft genome sequence of Providencia stuartii (ATCC 25827).</title>
        <authorList>
            <person name="Sudarsanam P."/>
            <person name="Ley R."/>
            <person name="Guruge J."/>
            <person name="Turnbaugh P.J."/>
            <person name="Mahowald M."/>
            <person name="Liep D."/>
            <person name="Gordon J."/>
        </authorList>
    </citation>
    <scope>NUCLEOTIDE SEQUENCE [LARGE SCALE GENOMIC DNA]</scope>
    <source>
        <strain evidence="2">ATCC 25827</strain>
    </source>
</reference>
<accession>A0AA86Z0L4</accession>
<dbReference type="EMBL" id="ABJD02000001">
    <property type="protein sequence ID" value="EDU61913.1"/>
    <property type="molecule type" value="Genomic_DNA"/>
</dbReference>
<gene>
    <name evidence="1" type="ORF">PROSTU_00004</name>
</gene>
<sequence>MYIIKNDCLDGINALGVYHCFTFSRCVMDNSGGNLETRLF</sequence>
<name>A0AA86Z0L4_PROST</name>
<dbReference type="AlphaFoldDB" id="A0AA86Z0L4"/>
<dbReference type="Proteomes" id="UP000004506">
    <property type="component" value="Unassembled WGS sequence"/>
</dbReference>
<reference evidence="2" key="2">
    <citation type="submission" date="2008-04" db="EMBL/GenBank/DDBJ databases">
        <title>Draft genome sequence of Providencia stuartii(ATCC 25827).</title>
        <authorList>
            <person name="Sudarsanam P."/>
            <person name="Ley R."/>
            <person name="Guruge J."/>
            <person name="Turnbaugh P.J."/>
            <person name="Mahowald M."/>
            <person name="Liep D."/>
            <person name="Gordon J."/>
        </authorList>
    </citation>
    <scope>NUCLEOTIDE SEQUENCE [LARGE SCALE GENOMIC DNA]</scope>
    <source>
        <strain evidence="2">ATCC 25827</strain>
    </source>
</reference>